<feature type="transmembrane region" description="Helical" evidence="1">
    <location>
        <begin position="195"/>
        <end position="217"/>
    </location>
</feature>
<dbReference type="AlphaFoldDB" id="A0ABD0KLV0"/>
<reference evidence="2 3" key="1">
    <citation type="journal article" date="2023" name="Sci. Data">
        <title>Genome assembly of the Korean intertidal mud-creeper Batillaria attramentaria.</title>
        <authorList>
            <person name="Patra A.K."/>
            <person name="Ho P.T."/>
            <person name="Jun S."/>
            <person name="Lee S.J."/>
            <person name="Kim Y."/>
            <person name="Won Y.J."/>
        </authorList>
    </citation>
    <scope>NUCLEOTIDE SEQUENCE [LARGE SCALE GENOMIC DNA]</scope>
    <source>
        <strain evidence="2">Wonlab-2016</strain>
    </source>
</reference>
<keyword evidence="3" id="KW-1185">Reference proteome</keyword>
<keyword evidence="1" id="KW-1133">Transmembrane helix</keyword>
<feature type="transmembrane region" description="Helical" evidence="1">
    <location>
        <begin position="12"/>
        <end position="29"/>
    </location>
</feature>
<feature type="transmembrane region" description="Helical" evidence="1">
    <location>
        <begin position="224"/>
        <end position="243"/>
    </location>
</feature>
<organism evidence="2 3">
    <name type="scientific">Batillaria attramentaria</name>
    <dbReference type="NCBI Taxonomy" id="370345"/>
    <lineage>
        <taxon>Eukaryota</taxon>
        <taxon>Metazoa</taxon>
        <taxon>Spiralia</taxon>
        <taxon>Lophotrochozoa</taxon>
        <taxon>Mollusca</taxon>
        <taxon>Gastropoda</taxon>
        <taxon>Caenogastropoda</taxon>
        <taxon>Sorbeoconcha</taxon>
        <taxon>Cerithioidea</taxon>
        <taxon>Batillariidae</taxon>
        <taxon>Batillaria</taxon>
    </lineage>
</organism>
<evidence type="ECO:0000313" key="2">
    <source>
        <dbReference type="EMBL" id="KAK7487872.1"/>
    </source>
</evidence>
<evidence type="ECO:0000313" key="3">
    <source>
        <dbReference type="Proteomes" id="UP001519460"/>
    </source>
</evidence>
<gene>
    <name evidence="2" type="ORF">BaRGS_00020919</name>
</gene>
<keyword evidence="1" id="KW-0812">Transmembrane</keyword>
<accession>A0ABD0KLV0</accession>
<keyword evidence="1" id="KW-0472">Membrane</keyword>
<dbReference type="Proteomes" id="UP001519460">
    <property type="component" value="Unassembled WGS sequence"/>
</dbReference>
<comment type="caution">
    <text evidence="2">The sequence shown here is derived from an EMBL/GenBank/DDBJ whole genome shotgun (WGS) entry which is preliminary data.</text>
</comment>
<dbReference type="EMBL" id="JACVVK020000158">
    <property type="protein sequence ID" value="KAK7487872.1"/>
    <property type="molecule type" value="Genomic_DNA"/>
</dbReference>
<feature type="transmembrane region" description="Helical" evidence="1">
    <location>
        <begin position="113"/>
        <end position="130"/>
    </location>
</feature>
<proteinExistence type="predicted"/>
<evidence type="ECO:0000256" key="1">
    <source>
        <dbReference type="SAM" id="Phobius"/>
    </source>
</evidence>
<name>A0ABD0KLV0_9CAEN</name>
<protein>
    <submittedName>
        <fullName evidence="2">Uncharacterized protein</fullName>
    </submittedName>
</protein>
<sequence>MVEVEFGKEIKTALPFVTLSVFFYHLSVLRRRLHRPSSKPYQSSQETRDKTLNAVPGAFCPPAGMQELKHCYRKYVRHFKHCRVQRSHQLGRLAWQSPSTTDQHPWCNLTKEYIMCVYSVMALGCTLAVADEYMTIVNMSYPVVQAILGYGCSFGHPLDVLRTTSTVSVLTSAPMRGSDPSADRPSLRSEAGSPWLWSGPNIFTVLLSVVFSSLLSGGCRVSRVAVFAVVLSCFSALAVDSFLPKLDPS</sequence>